<dbReference type="AlphaFoldDB" id="A0A1M5FS22"/>
<keyword evidence="3" id="KW-1185">Reference proteome</keyword>
<feature type="chain" id="PRO_5012635309" description="Collagen triple helix repeat-containing protein" evidence="1">
    <location>
        <begin position="22"/>
        <end position="184"/>
    </location>
</feature>
<reference evidence="3" key="1">
    <citation type="submission" date="2016-11" db="EMBL/GenBank/DDBJ databases">
        <authorList>
            <person name="Varghese N."/>
            <person name="Submissions S."/>
        </authorList>
    </citation>
    <scope>NUCLEOTIDE SEQUENCE [LARGE SCALE GENOMIC DNA]</scope>
    <source>
        <strain evidence="3">DSM 17963</strain>
    </source>
</reference>
<dbReference type="Proteomes" id="UP000184071">
    <property type="component" value="Unassembled WGS sequence"/>
</dbReference>
<dbReference type="RefSeq" id="WP_073413162.1">
    <property type="nucleotide sequence ID" value="NZ_FQWC01000001.1"/>
</dbReference>
<gene>
    <name evidence="2" type="ORF">SAMN05443663_101583</name>
</gene>
<dbReference type="OrthoDB" id="679784at2"/>
<evidence type="ECO:0000313" key="3">
    <source>
        <dbReference type="Proteomes" id="UP000184071"/>
    </source>
</evidence>
<dbReference type="EMBL" id="FQWC01000001">
    <property type="protein sequence ID" value="SHF94315.1"/>
    <property type="molecule type" value="Genomic_DNA"/>
</dbReference>
<evidence type="ECO:0000313" key="2">
    <source>
        <dbReference type="EMBL" id="SHF94315.1"/>
    </source>
</evidence>
<feature type="signal peptide" evidence="1">
    <location>
        <begin position="1"/>
        <end position="21"/>
    </location>
</feature>
<name>A0A1M5FS22_9FLAO</name>
<organism evidence="2 3">
    <name type="scientific">Flavobacterium defluvii</name>
    <dbReference type="NCBI Taxonomy" id="370979"/>
    <lineage>
        <taxon>Bacteria</taxon>
        <taxon>Pseudomonadati</taxon>
        <taxon>Bacteroidota</taxon>
        <taxon>Flavobacteriia</taxon>
        <taxon>Flavobacteriales</taxon>
        <taxon>Flavobacteriaceae</taxon>
        <taxon>Flavobacterium</taxon>
    </lineage>
</organism>
<dbReference type="STRING" id="370979.SAMN05443663_101583"/>
<dbReference type="PROSITE" id="PS51257">
    <property type="entry name" value="PROKAR_LIPOPROTEIN"/>
    <property type="match status" value="1"/>
</dbReference>
<accession>A0A1M5FS22</accession>
<sequence>MKFSKTFFSIFLLAIFTISCSSDDGKDGIDGVDGAPGATGPAGATGTANVIYSAWMTAPAATAETIDGTSGLSTTINAPELSADIVAKGTVLVYMSFGSGVYTLPYTSTAGGSVNTITAITSVQKIKLFRFKHAADGTTVNLPTSLNWRYILIPGGVQATAKAAKLDYSKMSYEEVCARLNIQP</sequence>
<evidence type="ECO:0008006" key="4">
    <source>
        <dbReference type="Google" id="ProtNLM"/>
    </source>
</evidence>
<evidence type="ECO:0000256" key="1">
    <source>
        <dbReference type="SAM" id="SignalP"/>
    </source>
</evidence>
<proteinExistence type="predicted"/>
<protein>
    <recommendedName>
        <fullName evidence="4">Collagen triple helix repeat-containing protein</fullName>
    </recommendedName>
</protein>
<keyword evidence="1" id="KW-0732">Signal</keyword>